<evidence type="ECO:0000313" key="2">
    <source>
        <dbReference type="Proteomes" id="UP001244011"/>
    </source>
</evidence>
<proteinExistence type="predicted"/>
<dbReference type="EMBL" id="MU839008">
    <property type="protein sequence ID" value="KAK1767365.1"/>
    <property type="molecule type" value="Genomic_DNA"/>
</dbReference>
<gene>
    <name evidence="1" type="ORF">QBC33DRAFT_66747</name>
</gene>
<protein>
    <submittedName>
        <fullName evidence="1">Transcription factor gsfR2</fullName>
    </submittedName>
</protein>
<name>A0AAJ0BZW1_9PEZI</name>
<dbReference type="Proteomes" id="UP001244011">
    <property type="component" value="Unassembled WGS sequence"/>
</dbReference>
<evidence type="ECO:0000313" key="1">
    <source>
        <dbReference type="EMBL" id="KAK1767365.1"/>
    </source>
</evidence>
<dbReference type="AlphaFoldDB" id="A0AAJ0BZW1"/>
<organism evidence="1 2">
    <name type="scientific">Phialemonium atrogriseum</name>
    <dbReference type="NCBI Taxonomy" id="1093897"/>
    <lineage>
        <taxon>Eukaryota</taxon>
        <taxon>Fungi</taxon>
        <taxon>Dikarya</taxon>
        <taxon>Ascomycota</taxon>
        <taxon>Pezizomycotina</taxon>
        <taxon>Sordariomycetes</taxon>
        <taxon>Sordariomycetidae</taxon>
        <taxon>Cephalothecales</taxon>
        <taxon>Cephalothecaceae</taxon>
        <taxon>Phialemonium</taxon>
    </lineage>
</organism>
<comment type="caution">
    <text evidence="1">The sequence shown here is derived from an EMBL/GenBank/DDBJ whole genome shotgun (WGS) entry which is preliminary data.</text>
</comment>
<dbReference type="RefSeq" id="XP_060283578.1">
    <property type="nucleotide sequence ID" value="XM_060432973.1"/>
</dbReference>
<keyword evidence="2" id="KW-1185">Reference proteome</keyword>
<sequence>MVLENQMPWCHAHLYDDGMARSMQYAVSSAALLAAKNDANARVIRDCNESRLQDLLSSPPPTAPLDVIAREDALFIYQILRLLDTDARVRLSYDATMPQLEEAAYALIPHIAFHEPAAPGQSSHGLDVLPLYRISAARAFWGSWVFQESVRRTLAIILLFLLTYHYMRGQVLTQQCSSDRYACSSVTLSAHLWQAGDSVDFALAWRNKRHFVLHCEA</sequence>
<accession>A0AAJ0BZW1</accession>
<reference evidence="1" key="1">
    <citation type="submission" date="2023-06" db="EMBL/GenBank/DDBJ databases">
        <title>Genome-scale phylogeny and comparative genomics of the fungal order Sordariales.</title>
        <authorList>
            <consortium name="Lawrence Berkeley National Laboratory"/>
            <person name="Hensen N."/>
            <person name="Bonometti L."/>
            <person name="Westerberg I."/>
            <person name="Brannstrom I.O."/>
            <person name="Guillou S."/>
            <person name="Cros-Aarteil S."/>
            <person name="Calhoun S."/>
            <person name="Haridas S."/>
            <person name="Kuo A."/>
            <person name="Mondo S."/>
            <person name="Pangilinan J."/>
            <person name="Riley R."/>
            <person name="Labutti K."/>
            <person name="Andreopoulos B."/>
            <person name="Lipzen A."/>
            <person name="Chen C."/>
            <person name="Yanf M."/>
            <person name="Daum C."/>
            <person name="Ng V."/>
            <person name="Clum A."/>
            <person name="Steindorff A."/>
            <person name="Ohm R."/>
            <person name="Martin F."/>
            <person name="Silar P."/>
            <person name="Natvig D."/>
            <person name="Lalanne C."/>
            <person name="Gautier V."/>
            <person name="Ament-Velasquez S.L."/>
            <person name="Kruys A."/>
            <person name="Hutchinson M.I."/>
            <person name="Powell A.J."/>
            <person name="Barry K."/>
            <person name="Miller A.N."/>
            <person name="Grigoriev I.V."/>
            <person name="Debuchy R."/>
            <person name="Gladieux P."/>
            <person name="Thoren M.H."/>
            <person name="Johannesson H."/>
        </authorList>
    </citation>
    <scope>NUCLEOTIDE SEQUENCE</scope>
    <source>
        <strain evidence="1">8032-3</strain>
    </source>
</reference>
<dbReference type="GeneID" id="85316160"/>